<evidence type="ECO:0008006" key="3">
    <source>
        <dbReference type="Google" id="ProtNLM"/>
    </source>
</evidence>
<name>A0ABN8CMT8_9STRA</name>
<sequence length="172" mass="19664">MCSRRSTIRRTDSPCNALWSRFLQTLHRPALFGSIGGPHLVFAHCCGLEYPTEYVMEALGYSNVNTYSRFLSERHWINSTLRSDIEYATTVKQAGGTQCPRCGIGVTKLSGCEHMLCFCGFHFRSSCLCACTWNVMYVVHRKRFEKKHLDLVNNALFYHHYPFAITLSSAHL</sequence>
<evidence type="ECO:0000313" key="1">
    <source>
        <dbReference type="EMBL" id="CAH0514442.1"/>
    </source>
</evidence>
<accession>A0ABN8CMT8</accession>
<proteinExistence type="predicted"/>
<dbReference type="Proteomes" id="UP001158986">
    <property type="component" value="Unassembled WGS sequence"/>
</dbReference>
<protein>
    <recommendedName>
        <fullName evidence="3">IBR domain-containing protein</fullName>
    </recommendedName>
</protein>
<evidence type="ECO:0000313" key="2">
    <source>
        <dbReference type="Proteomes" id="UP001158986"/>
    </source>
</evidence>
<dbReference type="EMBL" id="CAKLCB010000072">
    <property type="protein sequence ID" value="CAH0514442.1"/>
    <property type="molecule type" value="Genomic_DNA"/>
</dbReference>
<dbReference type="Gene3D" id="1.20.120.1750">
    <property type="match status" value="1"/>
</dbReference>
<organism evidence="1 2">
    <name type="scientific">Peronospora belbahrii</name>
    <dbReference type="NCBI Taxonomy" id="622444"/>
    <lineage>
        <taxon>Eukaryota</taxon>
        <taxon>Sar</taxon>
        <taxon>Stramenopiles</taxon>
        <taxon>Oomycota</taxon>
        <taxon>Peronosporomycetes</taxon>
        <taxon>Peronosporales</taxon>
        <taxon>Peronosporaceae</taxon>
        <taxon>Peronospora</taxon>
    </lineage>
</organism>
<comment type="caution">
    <text evidence="1">The sequence shown here is derived from an EMBL/GenBank/DDBJ whole genome shotgun (WGS) entry which is preliminary data.</text>
</comment>
<dbReference type="SUPFAM" id="SSF57850">
    <property type="entry name" value="RING/U-box"/>
    <property type="match status" value="1"/>
</dbReference>
<reference evidence="1 2" key="1">
    <citation type="submission" date="2021-11" db="EMBL/GenBank/DDBJ databases">
        <authorList>
            <person name="Islam A."/>
            <person name="Islam S."/>
            <person name="Flora M.S."/>
            <person name="Rahman M."/>
            <person name="Ziaur R.M."/>
            <person name="Epstein J.H."/>
            <person name="Hassan M."/>
            <person name="Klassen M."/>
            <person name="Woodard K."/>
            <person name="Webb A."/>
            <person name="Webby R.J."/>
            <person name="El Zowalaty M.E."/>
        </authorList>
    </citation>
    <scope>NUCLEOTIDE SEQUENCE [LARGE SCALE GENOMIC DNA]</scope>
    <source>
        <strain evidence="1">Pbs1</strain>
    </source>
</reference>
<dbReference type="Pfam" id="PF26200">
    <property type="entry name" value="Rcat_RNF216"/>
    <property type="match status" value="1"/>
</dbReference>
<keyword evidence="2" id="KW-1185">Reference proteome</keyword>
<gene>
    <name evidence="1" type="ORF">PBS001_LOCUS1192</name>
</gene>